<comment type="caution">
    <text evidence="2">The sequence shown here is derived from an EMBL/GenBank/DDBJ whole genome shotgun (WGS) entry which is preliminary data.</text>
</comment>
<evidence type="ECO:0000256" key="1">
    <source>
        <dbReference type="SAM" id="Phobius"/>
    </source>
</evidence>
<keyword evidence="1" id="KW-1133">Transmembrane helix</keyword>
<dbReference type="AlphaFoldDB" id="A0A699WZ97"/>
<name>A0A699WZ97_TANCI</name>
<keyword evidence="1" id="KW-0812">Transmembrane</keyword>
<protein>
    <submittedName>
        <fullName evidence="2">Uncharacterized protein</fullName>
    </submittedName>
</protein>
<sequence length="81" mass="8785">MNEYATASFTPPNRYGNAAGSSIRQAVSSLDIRITDALLRRTWGMRSRPVRVAVIIATMASSTAIAMIEPWPTPNTTMNTG</sequence>
<proteinExistence type="predicted"/>
<evidence type="ECO:0000313" key="2">
    <source>
        <dbReference type="EMBL" id="GFD50926.1"/>
    </source>
</evidence>
<gene>
    <name evidence="2" type="ORF">Tci_922895</name>
</gene>
<keyword evidence="1" id="KW-0472">Membrane</keyword>
<organism evidence="2">
    <name type="scientific">Tanacetum cinerariifolium</name>
    <name type="common">Dalmatian daisy</name>
    <name type="synonym">Chrysanthemum cinerariifolium</name>
    <dbReference type="NCBI Taxonomy" id="118510"/>
    <lineage>
        <taxon>Eukaryota</taxon>
        <taxon>Viridiplantae</taxon>
        <taxon>Streptophyta</taxon>
        <taxon>Embryophyta</taxon>
        <taxon>Tracheophyta</taxon>
        <taxon>Spermatophyta</taxon>
        <taxon>Magnoliopsida</taxon>
        <taxon>eudicotyledons</taxon>
        <taxon>Gunneridae</taxon>
        <taxon>Pentapetalae</taxon>
        <taxon>asterids</taxon>
        <taxon>campanulids</taxon>
        <taxon>Asterales</taxon>
        <taxon>Asteraceae</taxon>
        <taxon>Asteroideae</taxon>
        <taxon>Anthemideae</taxon>
        <taxon>Anthemidinae</taxon>
        <taxon>Tanacetum</taxon>
    </lineage>
</organism>
<dbReference type="EMBL" id="BKCJ011763487">
    <property type="protein sequence ID" value="GFD50926.1"/>
    <property type="molecule type" value="Genomic_DNA"/>
</dbReference>
<feature type="transmembrane region" description="Helical" evidence="1">
    <location>
        <begin position="50"/>
        <end position="68"/>
    </location>
</feature>
<accession>A0A699WZ97</accession>
<reference evidence="2" key="1">
    <citation type="journal article" date="2019" name="Sci. Rep.">
        <title>Draft genome of Tanacetum cinerariifolium, the natural source of mosquito coil.</title>
        <authorList>
            <person name="Yamashiro T."/>
            <person name="Shiraishi A."/>
            <person name="Satake H."/>
            <person name="Nakayama K."/>
        </authorList>
    </citation>
    <scope>NUCLEOTIDE SEQUENCE</scope>
</reference>